<protein>
    <recommendedName>
        <fullName evidence="5">DUF3084 domain-containing protein</fullName>
    </recommendedName>
</protein>
<dbReference type="EMBL" id="JPSL02000035">
    <property type="protein sequence ID" value="KIX84772.1"/>
    <property type="molecule type" value="Genomic_DNA"/>
</dbReference>
<dbReference type="GO" id="GO:0003682">
    <property type="term" value="F:chromatin binding"/>
    <property type="evidence" value="ECO:0007669"/>
    <property type="project" value="TreeGrafter"/>
</dbReference>
<dbReference type="PANTHER" id="PTHR43941:SF1">
    <property type="entry name" value="STRUCTURAL MAINTENANCE OF CHROMOSOMES PROTEIN 2"/>
    <property type="match status" value="1"/>
</dbReference>
<feature type="coiled-coil region" evidence="1">
    <location>
        <begin position="77"/>
        <end position="286"/>
    </location>
</feature>
<evidence type="ECO:0008006" key="5">
    <source>
        <dbReference type="Google" id="ProtNLM"/>
    </source>
</evidence>
<keyword evidence="1" id="KW-0175">Coiled coil</keyword>
<dbReference type="Proteomes" id="UP000030364">
    <property type="component" value="Unassembled WGS sequence"/>
</dbReference>
<feature type="transmembrane region" description="Helical" evidence="2">
    <location>
        <begin position="42"/>
        <end position="66"/>
    </location>
</feature>
<dbReference type="Gene3D" id="1.10.287.1490">
    <property type="match status" value="1"/>
</dbReference>
<evidence type="ECO:0000313" key="3">
    <source>
        <dbReference type="EMBL" id="KIX84772.1"/>
    </source>
</evidence>
<dbReference type="OrthoDB" id="30713at2"/>
<organism evidence="3 4">
    <name type="scientific">Thermus filiformis</name>
    <dbReference type="NCBI Taxonomy" id="276"/>
    <lineage>
        <taxon>Bacteria</taxon>
        <taxon>Thermotogati</taxon>
        <taxon>Deinococcota</taxon>
        <taxon>Deinococci</taxon>
        <taxon>Thermales</taxon>
        <taxon>Thermaceae</taxon>
        <taxon>Thermus</taxon>
    </lineage>
</organism>
<evidence type="ECO:0000313" key="4">
    <source>
        <dbReference type="Proteomes" id="UP000030364"/>
    </source>
</evidence>
<proteinExistence type="predicted"/>
<dbReference type="GO" id="GO:0000785">
    <property type="term" value="C:chromatin"/>
    <property type="evidence" value="ECO:0007669"/>
    <property type="project" value="TreeGrafter"/>
</dbReference>
<dbReference type="GO" id="GO:0000793">
    <property type="term" value="C:condensed chromosome"/>
    <property type="evidence" value="ECO:0007669"/>
    <property type="project" value="TreeGrafter"/>
</dbReference>
<evidence type="ECO:0000256" key="2">
    <source>
        <dbReference type="SAM" id="Phobius"/>
    </source>
</evidence>
<dbReference type="PANTHER" id="PTHR43941">
    <property type="entry name" value="STRUCTURAL MAINTENANCE OF CHROMOSOMES PROTEIN 2"/>
    <property type="match status" value="1"/>
</dbReference>
<keyword evidence="4" id="KW-1185">Reference proteome</keyword>
<keyword evidence="2" id="KW-0472">Membrane</keyword>
<comment type="caution">
    <text evidence="3">The sequence shown here is derived from an EMBL/GenBank/DDBJ whole genome shotgun (WGS) entry which is preliminary data.</text>
</comment>
<evidence type="ECO:0000256" key="1">
    <source>
        <dbReference type="SAM" id="Coils"/>
    </source>
</evidence>
<reference evidence="3 4" key="1">
    <citation type="journal article" date="2015" name="Genome Announc.">
        <title>Draft Genome Sequence of the Thermophile Thermus filiformis ATCC 43280, Producer of Carotenoid-(Di)glucoside-Branched Fatty Acid (Di)esters and Source of Hyperthermostable Enzymes of Biotechnological Interest.</title>
        <authorList>
            <person name="Mandelli F."/>
            <person name="Oliveira Ramires B."/>
            <person name="Couger M.B."/>
            <person name="Paixao D.A."/>
            <person name="Camilo C.M."/>
            <person name="Polikarpov I."/>
            <person name="Prade R."/>
            <person name="Riano-Pachon D.M."/>
            <person name="Squina F.M."/>
        </authorList>
    </citation>
    <scope>NUCLEOTIDE SEQUENCE [LARGE SCALE GENOMIC DNA]</scope>
    <source>
        <strain evidence="3 4">ATCC 43280</strain>
    </source>
</reference>
<dbReference type="InterPro" id="IPR021435">
    <property type="entry name" value="DUF3084"/>
</dbReference>
<gene>
    <name evidence="3" type="ORF">THFILI_01270</name>
</gene>
<keyword evidence="2" id="KW-0812">Transmembrane</keyword>
<sequence length="452" mass="50056">MTLVWLLLLLALLSGLVAYLGDRVAKWVGKRHWRLFHLRPRQTATLVAVATGVVIGLMGFGLFLLVNRQARETILEAEAVRQERDALLLEKARLQEARSALEAEAARALAELNRLRAEGEERALLLERAEARRTALEGEVARLKGEVAGLLARQKALEARLAQLSQEAARKEEALREKERQVGEKEAALRALESALRSLEAARARLEEEARQARQEKEALLKDLQAQTEALAALRRERDRLLSEREALQKSLAQARREAVAQEERLQSLQAQARALEERQKALSRSLDRLGQGVRLGGVRVEGASEVLAFAERQARLLGFSGAVVRGEVPGPGYAVLEGQGVEEGRLRVGVRFYPRRKAFPAGTLLAFAELPSPGSERFLKRLEALYEKARARLVQAGFPPDLLAFSREEALAFQASLRGVQQGLVVGVAAGRDLWTTDPPDLLYLALFTLP</sequence>
<dbReference type="AlphaFoldDB" id="A0A0D6XAR3"/>
<dbReference type="Pfam" id="PF11283">
    <property type="entry name" value="DUF3084"/>
    <property type="match status" value="1"/>
</dbReference>
<dbReference type="STRING" id="276.THFILI_01270"/>
<dbReference type="RefSeq" id="WP_045245886.1">
    <property type="nucleotide sequence ID" value="NZ_JPSL02000035.1"/>
</dbReference>
<keyword evidence="2" id="KW-1133">Transmembrane helix</keyword>
<accession>A0A0D6XAR3</accession>
<name>A0A0D6XAR3_THEFI</name>
<dbReference type="GO" id="GO:0000796">
    <property type="term" value="C:condensin complex"/>
    <property type="evidence" value="ECO:0007669"/>
    <property type="project" value="TreeGrafter"/>
</dbReference>